<gene>
    <name evidence="1" type="ORF">CPELLU_LOCUS21122</name>
</gene>
<organism evidence="1 2">
    <name type="scientific">Cetraspora pellucida</name>
    <dbReference type="NCBI Taxonomy" id="1433469"/>
    <lineage>
        <taxon>Eukaryota</taxon>
        <taxon>Fungi</taxon>
        <taxon>Fungi incertae sedis</taxon>
        <taxon>Mucoromycota</taxon>
        <taxon>Glomeromycotina</taxon>
        <taxon>Glomeromycetes</taxon>
        <taxon>Diversisporales</taxon>
        <taxon>Gigasporaceae</taxon>
        <taxon>Cetraspora</taxon>
    </lineage>
</organism>
<evidence type="ECO:0000313" key="1">
    <source>
        <dbReference type="EMBL" id="CAG8834525.1"/>
    </source>
</evidence>
<feature type="non-terminal residue" evidence="1">
    <location>
        <position position="1"/>
    </location>
</feature>
<feature type="non-terminal residue" evidence="1">
    <location>
        <position position="132"/>
    </location>
</feature>
<keyword evidence="2" id="KW-1185">Reference proteome</keyword>
<dbReference type="Proteomes" id="UP000789759">
    <property type="component" value="Unassembled WGS sequence"/>
</dbReference>
<proteinExistence type="predicted"/>
<name>A0A9N9KI89_9GLOM</name>
<sequence>NNTIENKELIKDILNIYIKIAKKDWNHKDLALKGSPAKIKQKLINVGKARIFKYMTNSLKEPTRIYKNIIEIPTKELRNKYREQYNLNLFKFEDFKYIKGPNHIVDKNKLTIIKIVSLNDKEKIFLNSAEEA</sequence>
<accession>A0A9N9KI89</accession>
<reference evidence="1" key="1">
    <citation type="submission" date="2021-06" db="EMBL/GenBank/DDBJ databases">
        <authorList>
            <person name="Kallberg Y."/>
            <person name="Tangrot J."/>
            <person name="Rosling A."/>
        </authorList>
    </citation>
    <scope>NUCLEOTIDE SEQUENCE</scope>
    <source>
        <strain evidence="1">FL966</strain>
    </source>
</reference>
<dbReference type="AlphaFoldDB" id="A0A9N9KI89"/>
<evidence type="ECO:0000313" key="2">
    <source>
        <dbReference type="Proteomes" id="UP000789759"/>
    </source>
</evidence>
<protein>
    <submittedName>
        <fullName evidence="1">24972_t:CDS:1</fullName>
    </submittedName>
</protein>
<dbReference type="EMBL" id="CAJVQA010073690">
    <property type="protein sequence ID" value="CAG8834525.1"/>
    <property type="molecule type" value="Genomic_DNA"/>
</dbReference>
<comment type="caution">
    <text evidence="1">The sequence shown here is derived from an EMBL/GenBank/DDBJ whole genome shotgun (WGS) entry which is preliminary data.</text>
</comment>